<evidence type="ECO:0000313" key="3">
    <source>
        <dbReference type="Proteomes" id="UP000199532"/>
    </source>
</evidence>
<feature type="transmembrane region" description="Helical" evidence="1">
    <location>
        <begin position="30"/>
        <end position="48"/>
    </location>
</feature>
<proteinExistence type="predicted"/>
<accession>A0A1H6ZJB7</accession>
<feature type="transmembrane region" description="Helical" evidence="1">
    <location>
        <begin position="60"/>
        <end position="91"/>
    </location>
</feature>
<dbReference type="Proteomes" id="UP000199532">
    <property type="component" value="Unassembled WGS sequence"/>
</dbReference>
<dbReference type="RefSeq" id="WP_090339603.1">
    <property type="nucleotide sequence ID" value="NZ_FNXY01000008.1"/>
</dbReference>
<dbReference type="EMBL" id="FNXY01000008">
    <property type="protein sequence ID" value="SEJ49762.1"/>
    <property type="molecule type" value="Genomic_DNA"/>
</dbReference>
<keyword evidence="1" id="KW-0472">Membrane</keyword>
<keyword evidence="1" id="KW-1133">Transmembrane helix</keyword>
<feature type="transmembrane region" description="Helical" evidence="1">
    <location>
        <begin position="97"/>
        <end position="121"/>
    </location>
</feature>
<name>A0A1H6ZJB7_9BACT</name>
<protein>
    <submittedName>
        <fullName evidence="2">Uncharacterized protein</fullName>
    </submittedName>
</protein>
<dbReference type="STRING" id="408657.SAMN04487995_5021"/>
<feature type="transmembrane region" description="Helical" evidence="1">
    <location>
        <begin position="237"/>
        <end position="260"/>
    </location>
</feature>
<reference evidence="2 3" key="1">
    <citation type="submission" date="2016-10" db="EMBL/GenBank/DDBJ databases">
        <authorList>
            <person name="de Groot N.N."/>
        </authorList>
    </citation>
    <scope>NUCLEOTIDE SEQUENCE [LARGE SCALE GENOMIC DNA]</scope>
    <source>
        <strain evidence="2 3">DSM 19938</strain>
    </source>
</reference>
<evidence type="ECO:0000256" key="1">
    <source>
        <dbReference type="SAM" id="Phobius"/>
    </source>
</evidence>
<feature type="transmembrane region" description="Helical" evidence="1">
    <location>
        <begin position="309"/>
        <end position="326"/>
    </location>
</feature>
<feature type="transmembrane region" description="Helical" evidence="1">
    <location>
        <begin position="7"/>
        <end position="24"/>
    </location>
</feature>
<organism evidence="2 3">
    <name type="scientific">Dyadobacter koreensis</name>
    <dbReference type="NCBI Taxonomy" id="408657"/>
    <lineage>
        <taxon>Bacteria</taxon>
        <taxon>Pseudomonadati</taxon>
        <taxon>Bacteroidota</taxon>
        <taxon>Cytophagia</taxon>
        <taxon>Cytophagales</taxon>
        <taxon>Spirosomataceae</taxon>
        <taxon>Dyadobacter</taxon>
    </lineage>
</organism>
<evidence type="ECO:0000313" key="2">
    <source>
        <dbReference type="EMBL" id="SEJ49762.1"/>
    </source>
</evidence>
<gene>
    <name evidence="2" type="ORF">SAMN04487995_5021</name>
</gene>
<dbReference type="InterPro" id="IPR025291">
    <property type="entry name" value="DUF4153"/>
</dbReference>
<dbReference type="OrthoDB" id="627992at2"/>
<feature type="transmembrane region" description="Helical" evidence="1">
    <location>
        <begin position="141"/>
        <end position="158"/>
    </location>
</feature>
<feature type="transmembrane region" description="Helical" evidence="1">
    <location>
        <begin position="178"/>
        <end position="196"/>
    </location>
</feature>
<sequence>MDKIRTCLLWFSLTAVHTFLFYGHNTGINALIFSVMVVGLTTWYHGLYREKFWRMAVTGHLIIAVSAAWHSTFGIAAVYNLTFVVLAGYVFSARSSLLVAFANGVYGTVLLGFLRTIANGYKLFRDEVSQRRSFVWSFKKIPLYVAPITVTAIFYMLYRAANPDFFLEINLPDWELDFGLINYTLFGAIIICPLFFSRGLKNLTERDLEEPDLLSRIRRKSNPGKPIGLIYENMQGVIMFSMLNLLIVVFLIFNIFQVFLPSLNHSPAGYSQQVHQGFETLVISVVVAILLIMFYFRGNQNFYVRKGKLVSLAVIWIALNGILILFTCYKNTLYITSFGLTYKRIWVFIGMFLTTIGLYLTLVKIYKLKTNWYLIRQNTWVMYFAISSYCLVDWDRLITWYNPNYAEFLDIGYLLSLDETKLPYLKELLKDNDPRMEPYKAEILQKIANVNLPFAWQDETFDKIWLREQLKNQ</sequence>
<feature type="transmembrane region" description="Helical" evidence="1">
    <location>
        <begin position="346"/>
        <end position="366"/>
    </location>
</feature>
<dbReference type="Pfam" id="PF13687">
    <property type="entry name" value="DUF4153"/>
    <property type="match status" value="1"/>
</dbReference>
<keyword evidence="1" id="KW-0812">Transmembrane</keyword>
<dbReference type="AlphaFoldDB" id="A0A1H6ZJB7"/>
<keyword evidence="3" id="KW-1185">Reference proteome</keyword>
<feature type="transmembrane region" description="Helical" evidence="1">
    <location>
        <begin position="280"/>
        <end position="297"/>
    </location>
</feature>